<evidence type="ECO:0000256" key="1">
    <source>
        <dbReference type="SAM" id="Phobius"/>
    </source>
</evidence>
<dbReference type="InterPro" id="IPR055382">
    <property type="entry name" value="DUF7601"/>
</dbReference>
<feature type="signal peptide" evidence="2">
    <location>
        <begin position="1"/>
        <end position="18"/>
    </location>
</feature>
<evidence type="ECO:0000313" key="5">
    <source>
        <dbReference type="Proteomes" id="UP000002979"/>
    </source>
</evidence>
<name>A4EBC8_COLAA</name>
<dbReference type="Gene3D" id="2.60.40.1140">
    <property type="entry name" value="Collagen-binding surface protein Cna, B-type domain"/>
    <property type="match status" value="1"/>
</dbReference>
<reference evidence="4 5" key="1">
    <citation type="submission" date="2007-01" db="EMBL/GenBank/DDBJ databases">
        <title>Draft genome sequence of Collinsella aerofaciens (ATCC 25986).</title>
        <authorList>
            <person name="Sudarsanam P."/>
            <person name="Ley R."/>
            <person name="Guruge J."/>
            <person name="Turnbaugh P.J."/>
            <person name="Mahowald M."/>
            <person name="Liep D."/>
            <person name="Gordon J."/>
        </authorList>
    </citation>
    <scope>NUCLEOTIDE SEQUENCE [LARGE SCALE GENOMIC DNA]</scope>
    <source>
        <strain evidence="5">ATCC 25986 / DSM 3979 / JCM 10188 / KCTC 3647 / NCTC 11838 / VPI 1003</strain>
    </source>
</reference>
<organism evidence="4 5">
    <name type="scientific">Collinsella aerofaciens (strain ATCC 25986 / DSM 3979 / JCM 10188 / KCTC 3647 / NCTC 11838 / VPI 1003)</name>
    <dbReference type="NCBI Taxonomy" id="411903"/>
    <lineage>
        <taxon>Bacteria</taxon>
        <taxon>Bacillati</taxon>
        <taxon>Actinomycetota</taxon>
        <taxon>Coriobacteriia</taxon>
        <taxon>Coriobacteriales</taxon>
        <taxon>Coriobacteriaceae</taxon>
        <taxon>Collinsella</taxon>
    </lineage>
</organism>
<gene>
    <name evidence="4" type="ORF">COLAER_01746</name>
</gene>
<evidence type="ECO:0000313" key="4">
    <source>
        <dbReference type="EMBL" id="EBA39132.1"/>
    </source>
</evidence>
<reference evidence="4 5" key="2">
    <citation type="submission" date="2007-04" db="EMBL/GenBank/DDBJ databases">
        <authorList>
            <person name="Fulton L."/>
            <person name="Clifton S."/>
            <person name="Fulton B."/>
            <person name="Xu J."/>
            <person name="Minx P."/>
            <person name="Mardis E.R."/>
            <person name="Wilson R.K."/>
        </authorList>
    </citation>
    <scope>NUCLEOTIDE SEQUENCE [LARGE SCALE GENOMIC DNA]</scope>
    <source>
        <strain evidence="5">ATCC 25986 / DSM 3979 / JCM 10188 / KCTC 3647 / NCTC 11838 / VPI 1003</strain>
    </source>
</reference>
<dbReference type="Proteomes" id="UP000002979">
    <property type="component" value="Unassembled WGS sequence"/>
</dbReference>
<feature type="chain" id="PRO_5038805381" evidence="2">
    <location>
        <begin position="19"/>
        <end position="1101"/>
    </location>
</feature>
<feature type="domain" description="DUF7601" evidence="3">
    <location>
        <begin position="921"/>
        <end position="1056"/>
    </location>
</feature>
<evidence type="ECO:0000256" key="2">
    <source>
        <dbReference type="SAM" id="SignalP"/>
    </source>
</evidence>
<dbReference type="EMBL" id="AAVN02000007">
    <property type="protein sequence ID" value="EBA39132.1"/>
    <property type="molecule type" value="Genomic_DNA"/>
</dbReference>
<sequence>MRRTFMMLAAALCVFVMAGGGLPSRAYGDDGNLITNPNFLNQATGWSTTSPNERIGETMKLELSTQLLKPQTNTKQANGNHFALAWNFRPQGTNLYFEPGSTYTTFSTQSGATYEWGLNHRAATDHDVLMLTMGPQQENLSINSAGQDQLMQLRAWLKAQVKMPQGNTVEQYTVYSDPFAANGGFAGNSADGSHFSFEQSDGRIALSVWLVSSNGQGWFSFGTNSTHYYRDLPEEDDEFAYQADYTAASDKTMLALTCYDSNLTGENEQYREWFGNLVNDVHVEKQGTRDIYSDFAKVYWENSSETMTTLTNYAFSTSNLKNENTNIANGSFEEDIHLGNQRPSKFTLCSPHWRTTETDHRIEIVAKNDYYIDPVGHSVTFTPSDGDYAAELNAHEASSLYQYVTTEPGKQYEWGLDHRGRSGRDAMALIIGPRQENEPYKDNQKALDQYQQIVQWIQMSVDNYVGLDVVNFSQSGCSKKIILYSTKFDKVGGFANASSGSAFSWTADAEHTEKWCVWIMASENDAWASYGSNALEQSKKVDYDYTYTIPDGQNQSVFAFVAYNTANGSNSTGNFLDNISFREFYRIETYTTPNGSGTYFYNANTKTADFTYAKNYVGKQEKNSYFMVDAKRDDGAVFIGAFVNGEFYSADDDAHWTRLEDGTYRFEVDKVTKHYKVHLVFSKAGVQYDVNGGKAYHYDPYNESTGDFVQLSGAGASYTSHAAVGQNDDWKFMGWEYAGSGKAVRFDAKHTVTHTAPEGTTDSGTLTIKGKKVNPDTGAVGDAVTVENIPESQGATFVAQWKYRQAFVAQLKNADGTWSNVTTGGTVSSKLKGAKGSIDAGDGSGKDEDAYKKSGVAYFVDDGTFVEAVAAPKEGYHFEGWYDLSNPDAPELLSSSPTYTYNVKDRHTGCVYARFTPRTYTLKVSKSVTGNMGDKRAYFKMTATFTGLKAGQTYAIEYSDASAQGSHALVARPNDRAETVENKTAFTADGQGKATVPFAVKDGLTVSIKALDYNAVYTVSEDDYSSLGYHAELTGASGTLNGPRVTVAVEAKATNSRQVAVPTGITRNPIYALAILAAGVLLATGMVALRLRRGSKRGGRL</sequence>
<dbReference type="AlphaFoldDB" id="A4EBC8"/>
<dbReference type="Gene3D" id="2.60.120.260">
    <property type="entry name" value="Galactose-binding domain-like"/>
    <property type="match status" value="1"/>
</dbReference>
<keyword evidence="1" id="KW-0472">Membrane</keyword>
<keyword evidence="2" id="KW-0732">Signal</keyword>
<keyword evidence="1" id="KW-1133">Transmembrane helix</keyword>
<comment type="caution">
    <text evidence="4">The sequence shown here is derived from an EMBL/GenBank/DDBJ whole genome shotgun (WGS) entry which is preliminary data.</text>
</comment>
<evidence type="ECO:0000259" key="3">
    <source>
        <dbReference type="Pfam" id="PF24547"/>
    </source>
</evidence>
<feature type="transmembrane region" description="Helical" evidence="1">
    <location>
        <begin position="1070"/>
        <end position="1091"/>
    </location>
</feature>
<dbReference type="Pfam" id="PF24547">
    <property type="entry name" value="DUF7601"/>
    <property type="match status" value="1"/>
</dbReference>
<accession>A4EBC8</accession>
<keyword evidence="1" id="KW-0812">Transmembrane</keyword>
<proteinExistence type="predicted"/>
<protein>
    <submittedName>
        <fullName evidence="4">Repeat protein</fullName>
    </submittedName>
</protein>